<name>A0AAW0QBF9_9PEZI</name>
<sequence>MKPPGEAMKKFISEHFGSLRRKNRDRESKAPTLAEANPFTIPRSVSYRKANPRLPEPRKVASLGSVRRPSRYNDYRHQSVDISQPQEVGRPLAKSSSRENPPWAIAAGPKLKQKVSHSPSGSRHHRRVSEQHPALRQGGANLTERDRQTLKISPPIPLRPEETGLKPRQEETNTGGYGQTLDTAKFREIPDGQQPSRGPVEEAGDGREAAQLSTEYNSEIADEVGDISRAVERELDLTNTVDCDRITKHLPGK</sequence>
<feature type="compositionally biased region" description="Basic and acidic residues" evidence="1">
    <location>
        <begin position="159"/>
        <end position="171"/>
    </location>
</feature>
<feature type="region of interest" description="Disordered" evidence="1">
    <location>
        <begin position="13"/>
        <end position="214"/>
    </location>
</feature>
<evidence type="ECO:0000313" key="2">
    <source>
        <dbReference type="EMBL" id="KAK8095909.1"/>
    </source>
</evidence>
<dbReference type="AlphaFoldDB" id="A0AAW0QBF9"/>
<keyword evidence="3" id="KW-1185">Reference proteome</keyword>
<proteinExistence type="predicted"/>
<protein>
    <submittedName>
        <fullName evidence="2">Uncharacterized protein</fullName>
    </submittedName>
</protein>
<dbReference type="Proteomes" id="UP001392437">
    <property type="component" value="Unassembled WGS sequence"/>
</dbReference>
<organism evidence="2 3">
    <name type="scientific">Apiospora kogelbergensis</name>
    <dbReference type="NCBI Taxonomy" id="1337665"/>
    <lineage>
        <taxon>Eukaryota</taxon>
        <taxon>Fungi</taxon>
        <taxon>Dikarya</taxon>
        <taxon>Ascomycota</taxon>
        <taxon>Pezizomycotina</taxon>
        <taxon>Sordariomycetes</taxon>
        <taxon>Xylariomycetidae</taxon>
        <taxon>Amphisphaeriales</taxon>
        <taxon>Apiosporaceae</taxon>
        <taxon>Apiospora</taxon>
    </lineage>
</organism>
<comment type="caution">
    <text evidence="2">The sequence shown here is derived from an EMBL/GenBank/DDBJ whole genome shotgun (WGS) entry which is preliminary data.</text>
</comment>
<evidence type="ECO:0000256" key="1">
    <source>
        <dbReference type="SAM" id="MobiDB-lite"/>
    </source>
</evidence>
<dbReference type="EMBL" id="JAQQWP010000011">
    <property type="protein sequence ID" value="KAK8095909.1"/>
    <property type="molecule type" value="Genomic_DNA"/>
</dbReference>
<evidence type="ECO:0000313" key="3">
    <source>
        <dbReference type="Proteomes" id="UP001392437"/>
    </source>
</evidence>
<reference evidence="2 3" key="1">
    <citation type="submission" date="2023-01" db="EMBL/GenBank/DDBJ databases">
        <title>Analysis of 21 Apiospora genomes using comparative genomics revels a genus with tremendous synthesis potential of carbohydrate active enzymes and secondary metabolites.</title>
        <authorList>
            <person name="Sorensen T."/>
        </authorList>
    </citation>
    <scope>NUCLEOTIDE SEQUENCE [LARGE SCALE GENOMIC DNA]</scope>
    <source>
        <strain evidence="2 3">CBS 117206</strain>
    </source>
</reference>
<accession>A0AAW0QBF9</accession>
<gene>
    <name evidence="2" type="ORF">PG999_013931</name>
</gene>